<proteinExistence type="predicted"/>
<dbReference type="RefSeq" id="WP_054404685.1">
    <property type="nucleotide sequence ID" value="NZ_LIUT01000006.1"/>
</dbReference>
<feature type="DNA-binding region" description="H-T-H motif" evidence="4">
    <location>
        <begin position="36"/>
        <end position="55"/>
    </location>
</feature>
<dbReference type="FunFam" id="1.10.10.60:FF:000141">
    <property type="entry name" value="TetR family transcriptional regulator"/>
    <property type="match status" value="1"/>
</dbReference>
<sequence length="194" mass="22224">MPRSPSENERIRQLAKDKILEAAMDLFIQQGYHATSINDVAKQAEISKGLLYNYFSGKEGLLAAMVEERIAGVAEVIEKAASLQAPAEQLKFIVEQAIDNVYQQPEVFRFYLHLQTQPEADQELFPYSKRLVEEAARQFEIQCSIFESIGVPEPRKRSLYFSSTLQGIMLMISTYPQHFPIDEVKEQMLKEFCP</sequence>
<keyword evidence="2 4" id="KW-0238">DNA-binding</keyword>
<dbReference type="EMBL" id="LIUT01000006">
    <property type="protein sequence ID" value="KOR76824.1"/>
    <property type="molecule type" value="Genomic_DNA"/>
</dbReference>
<dbReference type="PROSITE" id="PS01081">
    <property type="entry name" value="HTH_TETR_1"/>
    <property type="match status" value="1"/>
</dbReference>
<keyword evidence="3" id="KW-0804">Transcription</keyword>
<feature type="domain" description="HTH tetR-type" evidence="5">
    <location>
        <begin position="13"/>
        <end position="73"/>
    </location>
</feature>
<dbReference type="InterPro" id="IPR001647">
    <property type="entry name" value="HTH_TetR"/>
</dbReference>
<dbReference type="PRINTS" id="PR00455">
    <property type="entry name" value="HTHTETR"/>
</dbReference>
<evidence type="ECO:0000256" key="2">
    <source>
        <dbReference type="ARBA" id="ARBA00023125"/>
    </source>
</evidence>
<dbReference type="PROSITE" id="PS50977">
    <property type="entry name" value="HTH_TETR_2"/>
    <property type="match status" value="1"/>
</dbReference>
<dbReference type="SUPFAM" id="SSF46689">
    <property type="entry name" value="Homeodomain-like"/>
    <property type="match status" value="1"/>
</dbReference>
<dbReference type="GO" id="GO:0000976">
    <property type="term" value="F:transcription cis-regulatory region binding"/>
    <property type="evidence" value="ECO:0007669"/>
    <property type="project" value="TreeGrafter"/>
</dbReference>
<keyword evidence="1" id="KW-0805">Transcription regulation</keyword>
<dbReference type="AlphaFoldDB" id="A0A0M1N4B6"/>
<dbReference type="GO" id="GO:0003700">
    <property type="term" value="F:DNA-binding transcription factor activity"/>
    <property type="evidence" value="ECO:0007669"/>
    <property type="project" value="TreeGrafter"/>
</dbReference>
<dbReference type="OrthoDB" id="2373640at2"/>
<evidence type="ECO:0000256" key="3">
    <source>
        <dbReference type="ARBA" id="ARBA00023163"/>
    </source>
</evidence>
<dbReference type="Proteomes" id="UP000036932">
    <property type="component" value="Unassembled WGS sequence"/>
</dbReference>
<accession>A0A0M1N4B6</accession>
<dbReference type="PANTHER" id="PTHR30055">
    <property type="entry name" value="HTH-TYPE TRANSCRIPTIONAL REGULATOR RUTR"/>
    <property type="match status" value="1"/>
</dbReference>
<organism evidence="6 7">
    <name type="scientific">Paenibacillus solani</name>
    <dbReference type="NCBI Taxonomy" id="1705565"/>
    <lineage>
        <taxon>Bacteria</taxon>
        <taxon>Bacillati</taxon>
        <taxon>Bacillota</taxon>
        <taxon>Bacilli</taxon>
        <taxon>Bacillales</taxon>
        <taxon>Paenibacillaceae</taxon>
        <taxon>Paenibacillus</taxon>
    </lineage>
</organism>
<comment type="caution">
    <text evidence="6">The sequence shown here is derived from an EMBL/GenBank/DDBJ whole genome shotgun (WGS) entry which is preliminary data.</text>
</comment>
<protein>
    <submittedName>
        <fullName evidence="6">Transcriptional regulator</fullName>
    </submittedName>
</protein>
<name>A0A0M1N4B6_9BACL</name>
<dbReference type="Pfam" id="PF00440">
    <property type="entry name" value="TetR_N"/>
    <property type="match status" value="1"/>
</dbReference>
<keyword evidence="7" id="KW-1185">Reference proteome</keyword>
<dbReference type="GO" id="GO:0045892">
    <property type="term" value="P:negative regulation of DNA-templated transcription"/>
    <property type="evidence" value="ECO:0007669"/>
    <property type="project" value="UniProtKB-ARBA"/>
</dbReference>
<evidence type="ECO:0000259" key="5">
    <source>
        <dbReference type="PROSITE" id="PS50977"/>
    </source>
</evidence>
<gene>
    <name evidence="6" type="ORF">AM231_23100</name>
</gene>
<dbReference type="InterPro" id="IPR050109">
    <property type="entry name" value="HTH-type_TetR-like_transc_reg"/>
</dbReference>
<dbReference type="Gene3D" id="1.10.357.10">
    <property type="entry name" value="Tetracycline Repressor, domain 2"/>
    <property type="match status" value="1"/>
</dbReference>
<evidence type="ECO:0000313" key="6">
    <source>
        <dbReference type="EMBL" id="KOR76824.1"/>
    </source>
</evidence>
<dbReference type="PANTHER" id="PTHR30055:SF234">
    <property type="entry name" value="HTH-TYPE TRANSCRIPTIONAL REGULATOR BETI"/>
    <property type="match status" value="1"/>
</dbReference>
<dbReference type="InterPro" id="IPR009057">
    <property type="entry name" value="Homeodomain-like_sf"/>
</dbReference>
<dbReference type="PATRIC" id="fig|1705565.3.peg.760"/>
<reference evidence="7" key="1">
    <citation type="submission" date="2015-08" db="EMBL/GenBank/DDBJ databases">
        <title>Genome sequencing project for genomic taxonomy and phylogenomics of Bacillus-like bacteria.</title>
        <authorList>
            <person name="Liu B."/>
            <person name="Wang J."/>
            <person name="Zhu Y."/>
            <person name="Liu G."/>
            <person name="Chen Q."/>
            <person name="Chen Z."/>
            <person name="Lan J."/>
            <person name="Che J."/>
            <person name="Ge C."/>
            <person name="Shi H."/>
            <person name="Pan Z."/>
            <person name="Liu X."/>
        </authorList>
    </citation>
    <scope>NUCLEOTIDE SEQUENCE [LARGE SCALE GENOMIC DNA]</scope>
    <source>
        <strain evidence="7">FJAT-22460</strain>
    </source>
</reference>
<evidence type="ECO:0000256" key="1">
    <source>
        <dbReference type="ARBA" id="ARBA00023015"/>
    </source>
</evidence>
<evidence type="ECO:0000313" key="7">
    <source>
        <dbReference type="Proteomes" id="UP000036932"/>
    </source>
</evidence>
<evidence type="ECO:0000256" key="4">
    <source>
        <dbReference type="PROSITE-ProRule" id="PRU00335"/>
    </source>
</evidence>
<dbReference type="InterPro" id="IPR023772">
    <property type="entry name" value="DNA-bd_HTH_TetR-type_CS"/>
</dbReference>